<accession>L8WJG3</accession>
<gene>
    <name evidence="1" type="ORF">AG1IA_09115</name>
</gene>
<dbReference type="Proteomes" id="UP000011668">
    <property type="component" value="Unassembled WGS sequence"/>
</dbReference>
<dbReference type="HOGENOM" id="CLU_2943429_0_0_1"/>
<name>L8WJG3_THACA</name>
<evidence type="ECO:0000313" key="2">
    <source>
        <dbReference type="Proteomes" id="UP000011668"/>
    </source>
</evidence>
<dbReference type="AlphaFoldDB" id="L8WJG3"/>
<evidence type="ECO:0000313" key="1">
    <source>
        <dbReference type="EMBL" id="ELU36862.1"/>
    </source>
</evidence>
<keyword evidence="2" id="KW-1185">Reference proteome</keyword>
<reference evidence="1 2" key="1">
    <citation type="journal article" date="2013" name="Nat. Commun.">
        <title>The evolution and pathogenic mechanisms of the rice sheath blight pathogen.</title>
        <authorList>
            <person name="Zheng A."/>
            <person name="Lin R."/>
            <person name="Xu L."/>
            <person name="Qin P."/>
            <person name="Tang C."/>
            <person name="Ai P."/>
            <person name="Zhang D."/>
            <person name="Liu Y."/>
            <person name="Sun Z."/>
            <person name="Feng H."/>
            <person name="Wang Y."/>
            <person name="Chen Y."/>
            <person name="Liang X."/>
            <person name="Fu R."/>
            <person name="Li Q."/>
            <person name="Zhang J."/>
            <person name="Yu X."/>
            <person name="Xie Z."/>
            <person name="Ding L."/>
            <person name="Guan P."/>
            <person name="Tang J."/>
            <person name="Liang Y."/>
            <person name="Wang S."/>
            <person name="Deng Q."/>
            <person name="Li S."/>
            <person name="Zhu J."/>
            <person name="Wang L."/>
            <person name="Liu H."/>
            <person name="Li P."/>
        </authorList>
    </citation>
    <scope>NUCLEOTIDE SEQUENCE [LARGE SCALE GENOMIC DNA]</scope>
    <source>
        <strain evidence="2">AG-1 IA</strain>
    </source>
</reference>
<comment type="caution">
    <text evidence="1">The sequence shown here is derived from an EMBL/GenBank/DDBJ whole genome shotgun (WGS) entry which is preliminary data.</text>
</comment>
<dbReference type="EMBL" id="AFRT01003028">
    <property type="protein sequence ID" value="ELU36862.1"/>
    <property type="molecule type" value="Genomic_DNA"/>
</dbReference>
<sequence length="60" mass="7096">MCPFRSRIYKTKNDFSYYTHASYSIFDSPDHESPIFLLPVRMVVFTDQDKDPRSNGNFVN</sequence>
<organism evidence="1 2">
    <name type="scientific">Thanatephorus cucumeris (strain AG1-IA)</name>
    <name type="common">Rice sheath blight fungus</name>
    <name type="synonym">Rhizoctonia solani</name>
    <dbReference type="NCBI Taxonomy" id="983506"/>
    <lineage>
        <taxon>Eukaryota</taxon>
        <taxon>Fungi</taxon>
        <taxon>Dikarya</taxon>
        <taxon>Basidiomycota</taxon>
        <taxon>Agaricomycotina</taxon>
        <taxon>Agaricomycetes</taxon>
        <taxon>Cantharellales</taxon>
        <taxon>Ceratobasidiaceae</taxon>
        <taxon>Rhizoctonia</taxon>
        <taxon>Rhizoctonia solani AG-1</taxon>
    </lineage>
</organism>
<proteinExistence type="predicted"/>
<protein>
    <submittedName>
        <fullName evidence="1">Uncharacterized protein</fullName>
    </submittedName>
</protein>